<protein>
    <recommendedName>
        <fullName evidence="4">GDP-mannose pyrophosphatase</fullName>
    </recommendedName>
    <alternativeName>
        <fullName evidence="6">GDP-mannose hydrolase</fullName>
    </alternativeName>
    <alternativeName>
        <fullName evidence="7">GDPMK</fullName>
    </alternativeName>
</protein>
<comment type="catalytic activity">
    <reaction evidence="1">
        <text>GDP-alpha-D-mannose + H2O = alpha-D-mannose 1-phosphate + GMP + 2 H(+)</text>
        <dbReference type="Rhea" id="RHEA:27978"/>
        <dbReference type="ChEBI" id="CHEBI:15377"/>
        <dbReference type="ChEBI" id="CHEBI:15378"/>
        <dbReference type="ChEBI" id="CHEBI:57527"/>
        <dbReference type="ChEBI" id="CHEBI:58115"/>
        <dbReference type="ChEBI" id="CHEBI:58409"/>
    </reaction>
</comment>
<dbReference type="Pfam" id="PF00293">
    <property type="entry name" value="NUDIX"/>
    <property type="match status" value="1"/>
</dbReference>
<evidence type="ECO:0000313" key="9">
    <source>
        <dbReference type="EMBL" id="QYC11676.1"/>
    </source>
</evidence>
<dbReference type="EMBL" id="CP080034">
    <property type="protein sequence ID" value="QYC11676.1"/>
    <property type="molecule type" value="Genomic_DNA"/>
</dbReference>
<dbReference type="RefSeq" id="WP_219354214.1">
    <property type="nucleotide sequence ID" value="NZ_CP080034.1"/>
</dbReference>
<gene>
    <name evidence="9" type="ORF">KWG56_06870</name>
</gene>
<evidence type="ECO:0000256" key="3">
    <source>
        <dbReference type="ARBA" id="ARBA00007275"/>
    </source>
</evidence>
<accession>A0ABX8TKC5</accession>
<keyword evidence="5 9" id="KW-0378">Hydrolase</keyword>
<dbReference type="PROSITE" id="PS51462">
    <property type="entry name" value="NUDIX"/>
    <property type="match status" value="1"/>
</dbReference>
<evidence type="ECO:0000256" key="6">
    <source>
        <dbReference type="ARBA" id="ARBA00032162"/>
    </source>
</evidence>
<dbReference type="PANTHER" id="PTHR11839:SF18">
    <property type="entry name" value="NUDIX HYDROLASE DOMAIN-CONTAINING PROTEIN"/>
    <property type="match status" value="1"/>
</dbReference>
<evidence type="ECO:0000313" key="10">
    <source>
        <dbReference type="Proteomes" id="UP000824334"/>
    </source>
</evidence>
<dbReference type="GeneID" id="94374980"/>
<keyword evidence="10" id="KW-1185">Reference proteome</keyword>
<comment type="similarity">
    <text evidence="3">Belongs to the Nudix hydrolase family. NudK subfamily.</text>
</comment>
<comment type="cofactor">
    <cofactor evidence="2">
        <name>Mg(2+)</name>
        <dbReference type="ChEBI" id="CHEBI:18420"/>
    </cofactor>
</comment>
<organism evidence="9 10">
    <name type="scientific">Brevundimonas nasdae</name>
    <dbReference type="NCBI Taxonomy" id="172043"/>
    <lineage>
        <taxon>Bacteria</taxon>
        <taxon>Pseudomonadati</taxon>
        <taxon>Pseudomonadota</taxon>
        <taxon>Alphaproteobacteria</taxon>
        <taxon>Caulobacterales</taxon>
        <taxon>Caulobacteraceae</taxon>
        <taxon>Brevundimonas</taxon>
    </lineage>
</organism>
<evidence type="ECO:0000256" key="5">
    <source>
        <dbReference type="ARBA" id="ARBA00022801"/>
    </source>
</evidence>
<evidence type="ECO:0000256" key="4">
    <source>
        <dbReference type="ARBA" id="ARBA00016377"/>
    </source>
</evidence>
<sequence>MNNTPKPVDEPQWAKGLVKPPAWRRESERTVFENPWMRLTQHQVVAPTGLASDYTIMQPKNVATGVLPIHDDGTVVLVGQQRFALGTYSWEIPEGGAPVGEDPFDGVRRELAEEAGLEAAHWLPALTMEVSNSVTTEMAYTWLAWGLGPVPVAPDPTEVITIVRVPFAALLEEIGRGTVRDGLTVATAYRAYHMAQNGELPEALARALLGRV</sequence>
<dbReference type="InterPro" id="IPR000086">
    <property type="entry name" value="NUDIX_hydrolase_dom"/>
</dbReference>
<dbReference type="PROSITE" id="PS00893">
    <property type="entry name" value="NUDIX_BOX"/>
    <property type="match status" value="1"/>
</dbReference>
<feature type="domain" description="Nudix hydrolase" evidence="8">
    <location>
        <begin position="59"/>
        <end position="187"/>
    </location>
</feature>
<proteinExistence type="inferred from homology"/>
<evidence type="ECO:0000256" key="2">
    <source>
        <dbReference type="ARBA" id="ARBA00001946"/>
    </source>
</evidence>
<reference evidence="9 10" key="1">
    <citation type="submission" date="2021-07" db="EMBL/GenBank/DDBJ databases">
        <title>Isolation and characterization of bacteria from a gold mining with a capacity of golden bioaccumulation.</title>
        <authorList>
            <person name="Yang X.J."/>
        </authorList>
    </citation>
    <scope>NUCLEOTIDE SEQUENCE [LARGE SCALE GENOMIC DNA]</scope>
    <source>
        <strain evidence="9 10">Au29</strain>
    </source>
</reference>
<dbReference type="Proteomes" id="UP000824334">
    <property type="component" value="Chromosome"/>
</dbReference>
<evidence type="ECO:0000256" key="1">
    <source>
        <dbReference type="ARBA" id="ARBA00000847"/>
    </source>
</evidence>
<dbReference type="InterPro" id="IPR020084">
    <property type="entry name" value="NUDIX_hydrolase_CS"/>
</dbReference>
<dbReference type="GO" id="GO:0016787">
    <property type="term" value="F:hydrolase activity"/>
    <property type="evidence" value="ECO:0007669"/>
    <property type="project" value="UniProtKB-KW"/>
</dbReference>
<name>A0ABX8TKC5_9CAUL</name>
<dbReference type="PANTHER" id="PTHR11839">
    <property type="entry name" value="UDP/ADP-SUGAR PYROPHOSPHATASE"/>
    <property type="match status" value="1"/>
</dbReference>
<dbReference type="CDD" id="cd24161">
    <property type="entry name" value="NUDIX_ADPRase_Ndx2"/>
    <property type="match status" value="1"/>
</dbReference>
<evidence type="ECO:0000259" key="8">
    <source>
        <dbReference type="PROSITE" id="PS51462"/>
    </source>
</evidence>
<evidence type="ECO:0000256" key="7">
    <source>
        <dbReference type="ARBA" id="ARBA00032272"/>
    </source>
</evidence>